<organism evidence="3 4">
    <name type="scientific">Diploscapter pachys</name>
    <dbReference type="NCBI Taxonomy" id="2018661"/>
    <lineage>
        <taxon>Eukaryota</taxon>
        <taxon>Metazoa</taxon>
        <taxon>Ecdysozoa</taxon>
        <taxon>Nematoda</taxon>
        <taxon>Chromadorea</taxon>
        <taxon>Rhabditida</taxon>
        <taxon>Rhabditina</taxon>
        <taxon>Rhabditomorpha</taxon>
        <taxon>Rhabditoidea</taxon>
        <taxon>Rhabditidae</taxon>
        <taxon>Diploscapter</taxon>
    </lineage>
</organism>
<dbReference type="Pfam" id="PF08238">
    <property type="entry name" value="Sel1"/>
    <property type="match status" value="4"/>
</dbReference>
<evidence type="ECO:0000256" key="2">
    <source>
        <dbReference type="ARBA" id="ARBA00022737"/>
    </source>
</evidence>
<dbReference type="STRING" id="2018661.A0A2A2LNW7"/>
<dbReference type="SUPFAM" id="SSF81901">
    <property type="entry name" value="HCP-like"/>
    <property type="match status" value="2"/>
</dbReference>
<dbReference type="InterPro" id="IPR006597">
    <property type="entry name" value="Sel1-like"/>
</dbReference>
<gene>
    <name evidence="3" type="ORF">WR25_03781</name>
</gene>
<dbReference type="EMBL" id="LIAE01006552">
    <property type="protein sequence ID" value="PAV87745.1"/>
    <property type="molecule type" value="Genomic_DNA"/>
</dbReference>
<dbReference type="SMART" id="SM00671">
    <property type="entry name" value="SEL1"/>
    <property type="match status" value="3"/>
</dbReference>
<evidence type="ECO:0000313" key="3">
    <source>
        <dbReference type="EMBL" id="PAV87745.1"/>
    </source>
</evidence>
<comment type="similarity">
    <text evidence="1">Belongs to the hcp beta-lactamase family.</text>
</comment>
<sequence>MSKKPNQETIDAEQAERREYVKNIGIEYRYGCYEEKRADSCQLLAEYMETFELNSKGAFALYKKNCEERKWPRSCYKLAMYILAGKEAEPNLKAMVEPLKIACDANIAQGCRFLSLVHWNGEKDRPADSQKAEQFMKKACDLEDGDACWLLSTWYMGNKEKFKTTAMGAPKEISRDGLGTLERDMMKSLEYGRRACEFHIPQSCINVARIYKLGDGVPKNLDEAHKYAEKAKEYIEALKSGDHRPDFTG</sequence>
<keyword evidence="4" id="KW-1185">Reference proteome</keyword>
<dbReference type="Gene3D" id="1.25.40.10">
    <property type="entry name" value="Tetratricopeptide repeat domain"/>
    <property type="match status" value="1"/>
</dbReference>
<reference evidence="3 4" key="1">
    <citation type="journal article" date="2017" name="Curr. Biol.">
        <title>Genome architecture and evolution of a unichromosomal asexual nematode.</title>
        <authorList>
            <person name="Fradin H."/>
            <person name="Zegar C."/>
            <person name="Gutwein M."/>
            <person name="Lucas J."/>
            <person name="Kovtun M."/>
            <person name="Corcoran D."/>
            <person name="Baugh L.R."/>
            <person name="Kiontke K."/>
            <person name="Gunsalus K."/>
            <person name="Fitch D.H."/>
            <person name="Piano F."/>
        </authorList>
    </citation>
    <scope>NUCLEOTIDE SEQUENCE [LARGE SCALE GENOMIC DNA]</scope>
    <source>
        <strain evidence="3">PF1309</strain>
    </source>
</reference>
<dbReference type="PANTHER" id="PTHR13891">
    <property type="entry name" value="CYTOCHROME C OXIDASE ASSEMBLY FACTOR 7"/>
    <property type="match status" value="1"/>
</dbReference>
<evidence type="ECO:0008006" key="5">
    <source>
        <dbReference type="Google" id="ProtNLM"/>
    </source>
</evidence>
<dbReference type="GO" id="GO:0005758">
    <property type="term" value="C:mitochondrial intermembrane space"/>
    <property type="evidence" value="ECO:0007669"/>
    <property type="project" value="TreeGrafter"/>
</dbReference>
<name>A0A2A2LNW7_9BILA</name>
<dbReference type="InterPro" id="IPR040239">
    <property type="entry name" value="HcpB-like"/>
</dbReference>
<keyword evidence="2" id="KW-0677">Repeat</keyword>
<accession>A0A2A2LNW7</accession>
<dbReference type="OrthoDB" id="272077at2759"/>
<dbReference type="Proteomes" id="UP000218231">
    <property type="component" value="Unassembled WGS sequence"/>
</dbReference>
<proteinExistence type="inferred from homology"/>
<evidence type="ECO:0000313" key="4">
    <source>
        <dbReference type="Proteomes" id="UP000218231"/>
    </source>
</evidence>
<dbReference type="PANTHER" id="PTHR13891:SF1">
    <property type="entry name" value="CYTOCHROME C OXIDASE ASSEMBLY FACTOR 7"/>
    <property type="match status" value="1"/>
</dbReference>
<comment type="caution">
    <text evidence="3">The sequence shown here is derived from an EMBL/GenBank/DDBJ whole genome shotgun (WGS) entry which is preliminary data.</text>
</comment>
<dbReference type="AlphaFoldDB" id="A0A2A2LNW7"/>
<evidence type="ECO:0000256" key="1">
    <source>
        <dbReference type="ARBA" id="ARBA00008486"/>
    </source>
</evidence>
<dbReference type="InterPro" id="IPR011990">
    <property type="entry name" value="TPR-like_helical_dom_sf"/>
</dbReference>
<protein>
    <recommendedName>
        <fullName evidence="5">Sel1 repeat protein</fullName>
    </recommendedName>
</protein>